<protein>
    <recommendedName>
        <fullName evidence="4">MarR family transcriptional regulator</fullName>
    </recommendedName>
</protein>
<name>A0ABS0XPX6_9SPHN</name>
<dbReference type="RefSeq" id="WP_199037493.1">
    <property type="nucleotide sequence ID" value="NZ_JAELXS010000005.1"/>
</dbReference>
<organism evidence="2 3">
    <name type="scientific">Sphingomonas mollis</name>
    <dbReference type="NCBI Taxonomy" id="2795726"/>
    <lineage>
        <taxon>Bacteria</taxon>
        <taxon>Pseudomonadati</taxon>
        <taxon>Pseudomonadota</taxon>
        <taxon>Alphaproteobacteria</taxon>
        <taxon>Sphingomonadales</taxon>
        <taxon>Sphingomonadaceae</taxon>
        <taxon>Sphingomonas</taxon>
    </lineage>
</organism>
<evidence type="ECO:0008006" key="4">
    <source>
        <dbReference type="Google" id="ProtNLM"/>
    </source>
</evidence>
<reference evidence="3" key="1">
    <citation type="submission" date="2020-12" db="EMBL/GenBank/DDBJ databases">
        <title>Hymenobacter sp.</title>
        <authorList>
            <person name="Kim M.K."/>
        </authorList>
    </citation>
    <scope>NUCLEOTIDE SEQUENCE [LARGE SCALE GENOMIC DNA]</scope>
    <source>
        <strain evidence="3">BT553</strain>
    </source>
</reference>
<dbReference type="EMBL" id="JAELXS010000005">
    <property type="protein sequence ID" value="MBJ6122092.1"/>
    <property type="molecule type" value="Genomic_DNA"/>
</dbReference>
<keyword evidence="3" id="KW-1185">Reference proteome</keyword>
<dbReference type="Proteomes" id="UP000640426">
    <property type="component" value="Unassembled WGS sequence"/>
</dbReference>
<evidence type="ECO:0000256" key="1">
    <source>
        <dbReference type="SAM" id="MobiDB-lite"/>
    </source>
</evidence>
<accession>A0ABS0XPX6</accession>
<sequence>MDRSSTTKPASSPIRRAERSPSFPYIGLTRAVERLTEFHRQAERHDISVADAATLAWGLTPRSSAALQTVAALLAYGLIDSRGAGDRRTVRISDLGRRAMTDQLPGEREQALAVAALKPRLITEFRDRWGPERPANAVATDLLTAHGLTTDGARAFLRVYDDTVAYALVTSPRTIDEPAYPDTPPFDASTIDTRPGEETNRFTIDEGVVTIVFPAVMTPDSVDELEQFLNLFIKRARRRAVAHADRAPD</sequence>
<comment type="caution">
    <text evidence="2">The sequence shown here is derived from an EMBL/GenBank/DDBJ whole genome shotgun (WGS) entry which is preliminary data.</text>
</comment>
<gene>
    <name evidence="2" type="ORF">JAO74_09840</name>
</gene>
<feature type="region of interest" description="Disordered" evidence="1">
    <location>
        <begin position="176"/>
        <end position="196"/>
    </location>
</feature>
<evidence type="ECO:0000313" key="2">
    <source>
        <dbReference type="EMBL" id="MBJ6122092.1"/>
    </source>
</evidence>
<proteinExistence type="predicted"/>
<evidence type="ECO:0000313" key="3">
    <source>
        <dbReference type="Proteomes" id="UP000640426"/>
    </source>
</evidence>